<accession>A0ABV6BMF5</accession>
<reference evidence="1 2" key="1">
    <citation type="submission" date="2024-09" db="EMBL/GenBank/DDBJ databases">
        <authorList>
            <person name="Sun Q."/>
            <person name="Mori K."/>
        </authorList>
    </citation>
    <scope>NUCLEOTIDE SEQUENCE [LARGE SCALE GENOMIC DNA]</scope>
    <source>
        <strain evidence="1 2">CGMCC 1.12926</strain>
    </source>
</reference>
<protein>
    <recommendedName>
        <fullName evidence="3">Cthe-2314-like HEPN domain-containing protein</fullName>
    </recommendedName>
</protein>
<comment type="caution">
    <text evidence="1">The sequence shown here is derived from an EMBL/GenBank/DDBJ whole genome shotgun (WGS) entry which is preliminary data.</text>
</comment>
<organism evidence="1 2">
    <name type="scientific">Flavobacterium procerum</name>
    <dbReference type="NCBI Taxonomy" id="1455569"/>
    <lineage>
        <taxon>Bacteria</taxon>
        <taxon>Pseudomonadati</taxon>
        <taxon>Bacteroidota</taxon>
        <taxon>Flavobacteriia</taxon>
        <taxon>Flavobacteriales</taxon>
        <taxon>Flavobacteriaceae</taxon>
        <taxon>Flavobacterium</taxon>
    </lineage>
</organism>
<sequence length="219" mass="25781">MKLSLIENLKQHNNETKESDLLDLPITPFGDFKLKWLQLIERFDNVNDLIVELQNLYPVELPQSTVDKPFARSKIIYKHKFLTEQIIYWLKKSADELSTILYILDYQRNNSIFPEELEIDCIGHFINKPHSFHELLSEHKDYLKVLNDVANAYKHSILNSDDHYRQGAKEPIVFALQYPTNRNNNTTHSYKLALEDILLGYISFLEDVKELIKTFVITN</sequence>
<dbReference type="EMBL" id="JBHLYW010000007">
    <property type="protein sequence ID" value="MFC0076624.1"/>
    <property type="molecule type" value="Genomic_DNA"/>
</dbReference>
<gene>
    <name evidence="1" type="ORF">ACFFLS_06215</name>
</gene>
<dbReference type="RefSeq" id="WP_379685671.1">
    <property type="nucleotide sequence ID" value="NZ_JBHLYW010000007.1"/>
</dbReference>
<dbReference type="Proteomes" id="UP001589734">
    <property type="component" value="Unassembled WGS sequence"/>
</dbReference>
<evidence type="ECO:0000313" key="1">
    <source>
        <dbReference type="EMBL" id="MFC0076624.1"/>
    </source>
</evidence>
<proteinExistence type="predicted"/>
<evidence type="ECO:0000313" key="2">
    <source>
        <dbReference type="Proteomes" id="UP001589734"/>
    </source>
</evidence>
<evidence type="ECO:0008006" key="3">
    <source>
        <dbReference type="Google" id="ProtNLM"/>
    </source>
</evidence>
<name>A0ABV6BMF5_9FLAO</name>
<keyword evidence="2" id="KW-1185">Reference proteome</keyword>